<evidence type="ECO:0008006" key="4">
    <source>
        <dbReference type="Google" id="ProtNLM"/>
    </source>
</evidence>
<dbReference type="SUPFAM" id="SSF50998">
    <property type="entry name" value="Quinoprotein alcohol dehydrogenase-like"/>
    <property type="match status" value="1"/>
</dbReference>
<dbReference type="EMBL" id="GG662699">
    <property type="protein sequence ID" value="EAR96181.2"/>
    <property type="molecule type" value="Genomic_DNA"/>
</dbReference>
<dbReference type="KEGG" id="tet:TTHERM_00129580"/>
<evidence type="ECO:0000256" key="1">
    <source>
        <dbReference type="SAM" id="SignalP"/>
    </source>
</evidence>
<reference evidence="3" key="1">
    <citation type="journal article" date="2006" name="PLoS Biol.">
        <title>Macronuclear genome sequence of the ciliate Tetrahymena thermophila, a model eukaryote.</title>
        <authorList>
            <person name="Eisen J.A."/>
            <person name="Coyne R.S."/>
            <person name="Wu M."/>
            <person name="Wu D."/>
            <person name="Thiagarajan M."/>
            <person name="Wortman J.R."/>
            <person name="Badger J.H."/>
            <person name="Ren Q."/>
            <person name="Amedeo P."/>
            <person name="Jones K.M."/>
            <person name="Tallon L.J."/>
            <person name="Delcher A.L."/>
            <person name="Salzberg S.L."/>
            <person name="Silva J.C."/>
            <person name="Haas B.J."/>
            <person name="Majoros W.H."/>
            <person name="Farzad M."/>
            <person name="Carlton J.M."/>
            <person name="Smith R.K. Jr."/>
            <person name="Garg J."/>
            <person name="Pearlman R.E."/>
            <person name="Karrer K.M."/>
            <person name="Sun L."/>
            <person name="Manning G."/>
            <person name="Elde N.C."/>
            <person name="Turkewitz A.P."/>
            <person name="Asai D.J."/>
            <person name="Wilkes D.E."/>
            <person name="Wang Y."/>
            <person name="Cai H."/>
            <person name="Collins K."/>
            <person name="Stewart B.A."/>
            <person name="Lee S.R."/>
            <person name="Wilamowska K."/>
            <person name="Weinberg Z."/>
            <person name="Ruzzo W.L."/>
            <person name="Wloga D."/>
            <person name="Gaertig J."/>
            <person name="Frankel J."/>
            <person name="Tsao C.-C."/>
            <person name="Gorovsky M.A."/>
            <person name="Keeling P.J."/>
            <person name="Waller R.F."/>
            <person name="Patron N.J."/>
            <person name="Cherry J.M."/>
            <person name="Stover N.A."/>
            <person name="Krieger C.J."/>
            <person name="del Toro C."/>
            <person name="Ryder H.F."/>
            <person name="Williamson S.C."/>
            <person name="Barbeau R.A."/>
            <person name="Hamilton E.P."/>
            <person name="Orias E."/>
        </authorList>
    </citation>
    <scope>NUCLEOTIDE SEQUENCE [LARGE SCALE GENOMIC DNA]</scope>
    <source>
        <strain evidence="3">SB210</strain>
    </source>
</reference>
<protein>
    <recommendedName>
        <fullName evidence="4">Dystroglycan-type cadherin-like domain-containing protein</fullName>
    </recommendedName>
</protein>
<sequence>MKEITFILLLFPYLYLSQQINQIFSPSPYYVSSIQSIENTIQQLVVCDKLGLLFLANGQDGIAILDQTSFKVLLQVKDKGEVDLLSVTSDGQYLFFQYQGRISMFQLNTQPSYTLNYICSDNSNFGQSITSLFLFNNDKWAAGTSNNILVIYDIFSRSQMKIIGQIDVQMVPFYIVYAKNSYLFLANINLIAVRFQLQQNNMLSLEKIFTTPADYGFQNIVLTNDQYIYAIDSWSGLYIANFINLDSIKDGTVVSQFDFDVKAWWPLNQSPTLNEIRLTDDQNFILIGAQQLGIFIFDISKRNQSKYPKLFQWIRSPGYSFSIRLSKDEGFLYYINGIQLQIYQKVTPNLNNEYPNLFNTIQANQTVIGTAMYRWRCYITQNDKFFIGSFDKDGLFIFDLKGNPNNMQLLQQVVPQNIYYTESAIIDEESGYIITPGDNKGILLFVYQMNQISSSQKLQPVFSLNGNNPNIVMEGIRYNHNKKLIGIAAYTTVFLVDSSKGLLNLQVLSSLQISNQVVELIFSQDNKFILCASRNDGFLALSIGNKYELQIAKYLKTNGGFCIIQSQDLKYAFACEGPKGIGIIDLSYLPEIKFISRIQLDGTTMQITPLYSDKFLLVTSNIVGFLTLVDIRDLNSLKIISKFMNGDQNGLSSCVNQNEQIAMLTNTVGITTIPISNQIQVHTEIFLVQGQQTNQISYLKQQYNQTLLIGQTFQFQFYQIYPKNGAKLTNVYFYQNYQIVNLPYWISFNSQLDSINIRSVKDALGNDASVPQLNTIILEHKFPITQNSFSQQVFIDDGIQISSEMSLQIYKQLRVMGILNQENLLVTSNFDSNQDFRFQDSTMNGNQAILDKVKRILKESVCYNPILFNVVNSLRFFKTPQAVPEYSQQNLNQQMQKYFIFSIQNDIQIYIEVPKGQGKFVSISYDGVIAQISNFQTRLKLEGDIININHVFEKRILFFKQDNLLTDDQIEFQAIISDGVNYDIQSSFQLSQAQSFIILKQPIKLNQNKTLQQQFNQLYQNGQVGITENLAFEFSSDTFINPDTNIINYSVQFKCGDDYCDAVSGAWIQQSSNSLRFFGSVPVGQYRSIVTIKIEATDGYTIISDTFNIYIYNIPFQYVLSSLIKIFGPILTIFGLYKYRSYFFNFTLNKNNLYSREKVEVFQQYYKKITIMSDENMKAILFYKEFIKKINLSKYKEQLQDFLAAQKNQINKEKNNFSKNVKQINLVSQIQENNTNLEFREELFIEESINSIFSKNHQEKEGENKYNSVQKSLLLKEQKIMKILKNIKKIIQNTDVKENKTLFQKYLESKLDEEDNQNQSNIKNDLNNKNFKVDEQRNFIAQNFINEQGQIQMKLIIKLMTEMDISIKHLNQVISIKSVIPELVDSSSRLYQCLKGLISRTLIKSHPLLDQIYQFLKQSAIIESQFSQDVKNGWYFKYLKTIPEENDNDQKLLSFPHIQIQTENIKNQIKLMRELLLSFFKLEKSQLLVLSQNKFPYRLIFNLLIADCYGIAESTPSIFKPSLGESIHQNFFDIHSVQAFKKVENLQCSLLRRFFNLDVMNYGSSVNQQLPSWMKFTLKSNAIVLYGTPKLQDVETFIIRIYDNTNFIIRQFEVEILKSNEPFPQTLCKLENLEDEDFQQNKSKILNNILPLTQQNSLIYKSQMQQNQLSSFYSQSQFTNLMLMMKENEDQPEIQYIKTIQFKAKQK</sequence>
<feature type="chain" id="PRO_5003712399" description="Dystroglycan-type cadherin-like domain-containing protein" evidence="1">
    <location>
        <begin position="18"/>
        <end position="1707"/>
    </location>
</feature>
<keyword evidence="3" id="KW-1185">Reference proteome</keyword>
<feature type="signal peptide" evidence="1">
    <location>
        <begin position="1"/>
        <end position="17"/>
    </location>
</feature>
<evidence type="ECO:0000313" key="2">
    <source>
        <dbReference type="EMBL" id="EAR96181.2"/>
    </source>
</evidence>
<proteinExistence type="predicted"/>
<accession>I7MEE5</accession>
<dbReference type="Proteomes" id="UP000009168">
    <property type="component" value="Unassembled WGS sequence"/>
</dbReference>
<dbReference type="RefSeq" id="XP_001016426.2">
    <property type="nucleotide sequence ID" value="XM_001016426.2"/>
</dbReference>
<dbReference type="InParanoid" id="I7MEE5"/>
<organism evidence="2 3">
    <name type="scientific">Tetrahymena thermophila (strain SB210)</name>
    <dbReference type="NCBI Taxonomy" id="312017"/>
    <lineage>
        <taxon>Eukaryota</taxon>
        <taxon>Sar</taxon>
        <taxon>Alveolata</taxon>
        <taxon>Ciliophora</taxon>
        <taxon>Intramacronucleata</taxon>
        <taxon>Oligohymenophorea</taxon>
        <taxon>Hymenostomatida</taxon>
        <taxon>Tetrahymenina</taxon>
        <taxon>Tetrahymenidae</taxon>
        <taxon>Tetrahymena</taxon>
    </lineage>
</organism>
<dbReference type="InterPro" id="IPR011047">
    <property type="entry name" value="Quinoprotein_ADH-like_sf"/>
</dbReference>
<name>I7MEE5_TETTS</name>
<gene>
    <name evidence="2" type="ORF">TTHERM_00129580</name>
</gene>
<keyword evidence="1" id="KW-0732">Signal</keyword>
<evidence type="ECO:0000313" key="3">
    <source>
        <dbReference type="Proteomes" id="UP000009168"/>
    </source>
</evidence>
<dbReference type="GeneID" id="7846248"/>